<proteinExistence type="predicted"/>
<dbReference type="SUPFAM" id="SSF51126">
    <property type="entry name" value="Pectin lyase-like"/>
    <property type="match status" value="1"/>
</dbReference>
<protein>
    <submittedName>
        <fullName evidence="2">Hypothetical membrane protein</fullName>
    </submittedName>
</protein>
<dbReference type="SMART" id="SM00710">
    <property type="entry name" value="PbH1"/>
    <property type="match status" value="7"/>
</dbReference>
<evidence type="ECO:0000256" key="1">
    <source>
        <dbReference type="SAM" id="Phobius"/>
    </source>
</evidence>
<keyword evidence="1" id="KW-0812">Transmembrane</keyword>
<reference evidence="2 3" key="1">
    <citation type="journal article" date="2007" name="Proc. Natl. Acad. Sci. U.S.A.">
        <title>The genome of Syntrophus aciditrophicus: life at the thermodynamic limit of microbial growth.</title>
        <authorList>
            <person name="McInerney M.J."/>
            <person name="Rohlin L."/>
            <person name="Mouttaki H."/>
            <person name="Kim U."/>
            <person name="Krupp R.S."/>
            <person name="Rios-Hernandez L."/>
            <person name="Sieber J."/>
            <person name="Struchtemeyer C.G."/>
            <person name="Bhattacharyya A."/>
            <person name="Campbell J.W."/>
            <person name="Gunsalus R.P."/>
        </authorList>
    </citation>
    <scope>NUCLEOTIDE SEQUENCE [LARGE SCALE GENOMIC DNA]</scope>
    <source>
        <strain evidence="2 3">SB</strain>
    </source>
</reference>
<dbReference type="Gene3D" id="2.160.20.10">
    <property type="entry name" value="Single-stranded right-handed beta-helix, Pectin lyase-like"/>
    <property type="match status" value="1"/>
</dbReference>
<keyword evidence="1" id="KW-1133">Transmembrane helix</keyword>
<gene>
    <name evidence="2" type="ORF">SYN_01105</name>
</gene>
<keyword evidence="1" id="KW-0472">Membrane</keyword>
<evidence type="ECO:0000313" key="3">
    <source>
        <dbReference type="Proteomes" id="UP000001933"/>
    </source>
</evidence>
<dbReference type="eggNOG" id="COG5434">
    <property type="taxonomic scope" value="Bacteria"/>
</dbReference>
<dbReference type="EMBL" id="CP000252">
    <property type="protein sequence ID" value="ABC76302.1"/>
    <property type="molecule type" value="Genomic_DNA"/>
</dbReference>
<dbReference type="Proteomes" id="UP000001933">
    <property type="component" value="Chromosome"/>
</dbReference>
<name>Q2LPU4_SYNAS</name>
<dbReference type="InterPro" id="IPR006626">
    <property type="entry name" value="PbH1"/>
</dbReference>
<dbReference type="InterPro" id="IPR012334">
    <property type="entry name" value="Pectin_lyas_fold"/>
</dbReference>
<dbReference type="KEGG" id="sat:SYN_01105"/>
<keyword evidence="3" id="KW-1185">Reference proteome</keyword>
<dbReference type="InParanoid" id="Q2LPU4"/>
<dbReference type="InterPro" id="IPR011050">
    <property type="entry name" value="Pectin_lyase_fold/virulence"/>
</dbReference>
<sequence length="620" mass="68857">MVNHGLTMYKLCFRLFSHTIDINLPLFFSVFLIFLFLVSPAWPANWYVSNDGAGIRNGTSINNSWPKTAIQWNRMRAGDTLYIVGVLHGLFTFNVQANGTINTYFTIAGYDSTSGIVKGYEYPYKAWTGPDIYGTYRISYNNVCHGLYEWITAFGPLNYKKLNDAGKVPDRTWVEGSYYYDKMNKILYWKPYGGTITNKTATVYHSSAVYLDGRSWVKVTNLKTVGTEWCIGSTAPSNHIWLDHLTIENTMKRCSYNAAIQVGLAKTLPGTDNVRISYCTISDGDNGIYTFSQSTSTNNDNIKIDHNTITNMYGNADAHCIGFQGGSNNIIEYNDLSYCNTGITMFSFARQQANKNIIRYNHVYKMEGNRAPDPGNKGWNRGYGIGWEGNVTDPSLRTENWVYYNIVHDCSGNIPFGINSKAVKGSLNYTLNNVVRNCNPSYRISGNGSGIGVGGVYQNNISLEPGGAYSWHWQDGAFHNGDYSGITVNHNLYYPDGNRFRLGNRDYNFAGWKNQLRAKNVRGADLKSNLSDPLFINSSGSYFKATDFQIKSASPTIDNGDNSAWSGKPGIFDFTGSTGITDSSGTIIAPGGVVDIGAYEGAIPESKLPRPPINLKVINE</sequence>
<dbReference type="HOGENOM" id="CLU_440688_0_0_7"/>
<accession>Q2LPU4</accession>
<feature type="transmembrane region" description="Helical" evidence="1">
    <location>
        <begin position="20"/>
        <end position="42"/>
    </location>
</feature>
<evidence type="ECO:0000313" key="2">
    <source>
        <dbReference type="EMBL" id="ABC76302.1"/>
    </source>
</evidence>
<dbReference type="AlphaFoldDB" id="Q2LPU4"/>
<dbReference type="STRING" id="56780.SYN_01105"/>
<organism evidence="2 3">
    <name type="scientific">Syntrophus aciditrophicus (strain SB)</name>
    <dbReference type="NCBI Taxonomy" id="56780"/>
    <lineage>
        <taxon>Bacteria</taxon>
        <taxon>Pseudomonadati</taxon>
        <taxon>Thermodesulfobacteriota</taxon>
        <taxon>Syntrophia</taxon>
        <taxon>Syntrophales</taxon>
        <taxon>Syntrophaceae</taxon>
        <taxon>Syntrophus</taxon>
    </lineage>
</organism>